<evidence type="ECO:0000313" key="8">
    <source>
        <dbReference type="EMBL" id="PMP70908.1"/>
    </source>
</evidence>
<dbReference type="InterPro" id="IPR010173">
    <property type="entry name" value="CRISPR-assoc_Csm5"/>
</dbReference>
<keyword evidence="5" id="KW-0051">Antiviral defense</keyword>
<evidence type="ECO:0000256" key="3">
    <source>
        <dbReference type="ARBA" id="ARBA00016113"/>
    </source>
</evidence>
<gene>
    <name evidence="8" type="primary">csm5</name>
    <name evidence="8" type="ORF">C0186_04630</name>
</gene>
<evidence type="ECO:0000259" key="7">
    <source>
        <dbReference type="Pfam" id="PF03787"/>
    </source>
</evidence>
<comment type="function">
    <text evidence="1">This subunit might be involved in maturation of a crRNA intermediate to its mature form.</text>
</comment>
<evidence type="ECO:0000256" key="4">
    <source>
        <dbReference type="ARBA" id="ARBA00022884"/>
    </source>
</evidence>
<evidence type="ECO:0000256" key="5">
    <source>
        <dbReference type="ARBA" id="ARBA00023118"/>
    </source>
</evidence>
<dbReference type="InterPro" id="IPR005537">
    <property type="entry name" value="RAMP_III_fam"/>
</dbReference>
<accession>A0A2J6WKL7</accession>
<evidence type="ECO:0000256" key="1">
    <source>
        <dbReference type="ARBA" id="ARBA00003088"/>
    </source>
</evidence>
<proteinExistence type="inferred from homology"/>
<feature type="domain" description="CRISPR type III-associated protein" evidence="7">
    <location>
        <begin position="6"/>
        <end position="229"/>
    </location>
</feature>
<keyword evidence="4" id="KW-0694">RNA-binding</keyword>
<dbReference type="EMBL" id="PNIO01000036">
    <property type="protein sequence ID" value="PMP70908.1"/>
    <property type="molecule type" value="Genomic_DNA"/>
</dbReference>
<dbReference type="Pfam" id="PF03787">
    <property type="entry name" value="RAMPs"/>
    <property type="match status" value="1"/>
</dbReference>
<dbReference type="GO" id="GO:0003723">
    <property type="term" value="F:RNA binding"/>
    <property type="evidence" value="ECO:0007669"/>
    <property type="project" value="UniProtKB-KW"/>
</dbReference>
<reference evidence="8 9" key="1">
    <citation type="submission" date="2018-01" db="EMBL/GenBank/DDBJ databases">
        <title>Metagenomic assembled genomes from two thermal pools in the Uzon Caldera, Kamchatka, Russia.</title>
        <authorList>
            <person name="Wilkins L."/>
            <person name="Ettinger C."/>
        </authorList>
    </citation>
    <scope>NUCLEOTIDE SEQUENCE [LARGE SCALE GENOMIC DNA]</scope>
    <source>
        <strain evidence="8">ZAV-04</strain>
    </source>
</reference>
<comment type="similarity">
    <text evidence="2">Belongs to the CRISPR-associated Csm5 family.</text>
</comment>
<comment type="caution">
    <text evidence="8">The sequence shown here is derived from an EMBL/GenBank/DDBJ whole genome shotgun (WGS) entry which is preliminary data.</text>
</comment>
<organism evidence="8 9">
    <name type="scientific">Thermodesulfovibrio aggregans</name>
    <dbReference type="NCBI Taxonomy" id="86166"/>
    <lineage>
        <taxon>Bacteria</taxon>
        <taxon>Pseudomonadati</taxon>
        <taxon>Nitrospirota</taxon>
        <taxon>Thermodesulfovibrionia</taxon>
        <taxon>Thermodesulfovibrionales</taxon>
        <taxon>Thermodesulfovibrionaceae</taxon>
        <taxon>Thermodesulfovibrio</taxon>
    </lineage>
</organism>
<name>A0A2J6WKL7_9BACT</name>
<dbReference type="PANTHER" id="PTHR38007">
    <property type="entry name" value="CRISPR SYSTEM CMS PROTEIN CSM5"/>
    <property type="match status" value="1"/>
</dbReference>
<sequence>MLYEIKLHILSPVHIGCNECYTPTEFVIDVDKSIMIHFDLWQFIKTLNDKEWKEFENISEKDTVACLVQLYRFYSKVKEKVKGRIISIPKELAERYREVKQLNDEKEILKKFNEFEIPRTFFNPYTQTPIIPGSSLKGSLRTGYLDKTLAESPDKENLIKNADPRNPEQLEAKILEGQMSTDPFRLLKISDLEPEGQVKTKVIYQINVNKLKDNIRSTLSIPIEVIPEGSIFKGTVKLDSLIENSDIKKPFDFKSLLTKVHAHYAEIFNREVDLRKNKGFRLPLIEQFKNELKIKYFLIRIGKHSGAEAVTIESVRKIKIRTAKGSIWDKTPTTIWLASQNKKPANLSQAIPFGWVMLEVVNADTL</sequence>
<evidence type="ECO:0000256" key="2">
    <source>
        <dbReference type="ARBA" id="ARBA00006680"/>
    </source>
</evidence>
<dbReference type="NCBIfam" id="TIGR01899">
    <property type="entry name" value="cas_TM1807_csm5"/>
    <property type="match status" value="1"/>
</dbReference>
<dbReference type="GO" id="GO:0051607">
    <property type="term" value="P:defense response to virus"/>
    <property type="evidence" value="ECO:0007669"/>
    <property type="project" value="UniProtKB-KW"/>
</dbReference>
<dbReference type="AlphaFoldDB" id="A0A2J6WKL7"/>
<protein>
    <recommendedName>
        <fullName evidence="3">CRISPR system Cms protein Csm5</fullName>
    </recommendedName>
    <alternativeName>
        <fullName evidence="6">CRISPR type III A-associated protein Csm5</fullName>
    </alternativeName>
</protein>
<dbReference type="PANTHER" id="PTHR38007:SF1">
    <property type="entry name" value="CRISPR SYSTEM CMS PROTEIN CSM5"/>
    <property type="match status" value="1"/>
</dbReference>
<dbReference type="Proteomes" id="UP000242288">
    <property type="component" value="Unassembled WGS sequence"/>
</dbReference>
<evidence type="ECO:0000256" key="6">
    <source>
        <dbReference type="ARBA" id="ARBA00031720"/>
    </source>
</evidence>
<evidence type="ECO:0000313" key="9">
    <source>
        <dbReference type="Proteomes" id="UP000242288"/>
    </source>
</evidence>